<dbReference type="OrthoDB" id="529979at2"/>
<dbReference type="InterPro" id="IPR029058">
    <property type="entry name" value="AB_hydrolase_fold"/>
</dbReference>
<evidence type="ECO:0000313" key="1">
    <source>
        <dbReference type="EMBL" id="PSB19170.1"/>
    </source>
</evidence>
<dbReference type="Gene3D" id="3.40.50.1820">
    <property type="entry name" value="alpha/beta hydrolase"/>
    <property type="match status" value="1"/>
</dbReference>
<dbReference type="Proteomes" id="UP000238634">
    <property type="component" value="Unassembled WGS sequence"/>
</dbReference>
<proteinExistence type="predicted"/>
<dbReference type="RefSeq" id="WP_073070418.1">
    <property type="nucleotide sequence ID" value="NZ_MPPI01000007.1"/>
</dbReference>
<accession>A0A2T1DF73</accession>
<evidence type="ECO:0000313" key="2">
    <source>
        <dbReference type="Proteomes" id="UP000238634"/>
    </source>
</evidence>
<dbReference type="EMBL" id="PVWG01000012">
    <property type="protein sequence ID" value="PSB19170.1"/>
    <property type="molecule type" value="Genomic_DNA"/>
</dbReference>
<dbReference type="STRING" id="1920490.GCA_001895925_04310"/>
<keyword evidence="2" id="KW-1185">Reference proteome</keyword>
<reference evidence="1 2" key="2">
    <citation type="submission" date="2018-03" db="EMBL/GenBank/DDBJ databases">
        <title>The ancient ancestry and fast evolution of plastids.</title>
        <authorList>
            <person name="Moore K.R."/>
            <person name="Magnabosco C."/>
            <person name="Momper L."/>
            <person name="Gold D.A."/>
            <person name="Bosak T."/>
            <person name="Fournier G.P."/>
        </authorList>
    </citation>
    <scope>NUCLEOTIDE SEQUENCE [LARGE SCALE GENOMIC DNA]</scope>
    <source>
        <strain evidence="1 2">ULC007</strain>
    </source>
</reference>
<comment type="caution">
    <text evidence="1">The sequence shown here is derived from an EMBL/GenBank/DDBJ whole genome shotgun (WGS) entry which is preliminary data.</text>
</comment>
<sequence>MKIVICPGMHRLQLSQRFVTALHPSQETLIFPTEKAPAYSPLHVLEFLSPTEATTPLVFIAFSAGVVAAIGAARLWQKQGGTVSALIALDGWGVPLAGDFAIHRVSHDRFTAWSSALLGGSDSDSFYADPAVEHLTLWRSPQTVQGYAITANRRSRQTSITAASFITALLQRYEVSTSTRH</sequence>
<organism evidence="1 2">
    <name type="scientific">Phormidesmis priestleyi ULC007</name>
    <dbReference type="NCBI Taxonomy" id="1920490"/>
    <lineage>
        <taxon>Bacteria</taxon>
        <taxon>Bacillati</taxon>
        <taxon>Cyanobacteriota</taxon>
        <taxon>Cyanophyceae</taxon>
        <taxon>Leptolyngbyales</taxon>
        <taxon>Leptolyngbyaceae</taxon>
        <taxon>Phormidesmis</taxon>
    </lineage>
</organism>
<name>A0A2T1DF73_9CYAN</name>
<protein>
    <recommendedName>
        <fullName evidence="3">Alpha/beta hydrolase</fullName>
    </recommendedName>
</protein>
<reference evidence="1 2" key="1">
    <citation type="submission" date="2018-02" db="EMBL/GenBank/DDBJ databases">
        <authorList>
            <person name="Cohen D.B."/>
            <person name="Kent A.D."/>
        </authorList>
    </citation>
    <scope>NUCLEOTIDE SEQUENCE [LARGE SCALE GENOMIC DNA]</scope>
    <source>
        <strain evidence="1 2">ULC007</strain>
    </source>
</reference>
<dbReference type="AlphaFoldDB" id="A0A2T1DF73"/>
<evidence type="ECO:0008006" key="3">
    <source>
        <dbReference type="Google" id="ProtNLM"/>
    </source>
</evidence>
<dbReference type="SUPFAM" id="SSF53474">
    <property type="entry name" value="alpha/beta-Hydrolases"/>
    <property type="match status" value="1"/>
</dbReference>
<gene>
    <name evidence="1" type="ORF">C7B65_12910</name>
</gene>